<comment type="caution">
    <text evidence="1">The sequence shown here is derived from an EMBL/GenBank/DDBJ whole genome shotgun (WGS) entry which is preliminary data.</text>
</comment>
<dbReference type="SUPFAM" id="SSF53335">
    <property type="entry name" value="S-adenosyl-L-methionine-dependent methyltransferases"/>
    <property type="match status" value="1"/>
</dbReference>
<name>A0AAE4YBQ7_9RHOB</name>
<dbReference type="Pfam" id="PF13578">
    <property type="entry name" value="Methyltransf_24"/>
    <property type="match status" value="1"/>
</dbReference>
<gene>
    <name evidence="1" type="ORF">GV832_12040</name>
</gene>
<dbReference type="PANTHER" id="PTHR37909">
    <property type="entry name" value="S-ADENOSYL-L-METHIONINE-DEPENDENT METHYLTRANSFERASES SUPERFAMILY PROTEIN"/>
    <property type="match status" value="1"/>
</dbReference>
<evidence type="ECO:0000313" key="1">
    <source>
        <dbReference type="EMBL" id="NBZ88313.1"/>
    </source>
</evidence>
<reference evidence="1" key="1">
    <citation type="submission" date="2020-01" db="EMBL/GenBank/DDBJ databases">
        <authorList>
            <person name="Chen W.-M."/>
        </authorList>
    </citation>
    <scope>NUCLEOTIDE SEQUENCE</scope>
    <source>
        <strain evidence="1">CYK-10</strain>
    </source>
</reference>
<evidence type="ECO:0008006" key="3">
    <source>
        <dbReference type="Google" id="ProtNLM"/>
    </source>
</evidence>
<dbReference type="EMBL" id="JAABNR010000010">
    <property type="protein sequence ID" value="NBZ88313.1"/>
    <property type="molecule type" value="Genomic_DNA"/>
</dbReference>
<dbReference type="Proteomes" id="UP001193501">
    <property type="component" value="Unassembled WGS sequence"/>
</dbReference>
<proteinExistence type="predicted"/>
<sequence length="209" mass="23345">MAIPVGKTGKDIAFSRETHREATHAPNRAYLAEYVRKNGVGAEIGVFWAHFSEVILKTFAPAKFYLVDPYHRLHGETYPAWGPYTDKGRLRVAETLDAAKAVRDSAPDVVELREQFSTEFLAEMPVESLDWVYLDAGHKYEMVRDDLAAILPRLKPDGVILGDDYFADPNSAHGGVKQAVDEFAKAQGFELIVGKYCQYVLRRPAAQTA</sequence>
<dbReference type="InterPro" id="IPR029063">
    <property type="entry name" value="SAM-dependent_MTases_sf"/>
</dbReference>
<protein>
    <recommendedName>
        <fullName evidence="3">Class I SAM-dependent methyltransferase</fullName>
    </recommendedName>
</protein>
<evidence type="ECO:0000313" key="2">
    <source>
        <dbReference type="Proteomes" id="UP001193501"/>
    </source>
</evidence>
<organism evidence="1 2">
    <name type="scientific">Stagnihabitans tardus</name>
    <dbReference type="NCBI Taxonomy" id="2699202"/>
    <lineage>
        <taxon>Bacteria</taxon>
        <taxon>Pseudomonadati</taxon>
        <taxon>Pseudomonadota</taxon>
        <taxon>Alphaproteobacteria</taxon>
        <taxon>Rhodobacterales</taxon>
        <taxon>Paracoccaceae</taxon>
        <taxon>Stagnihabitans</taxon>
    </lineage>
</organism>
<dbReference type="Gene3D" id="3.40.50.150">
    <property type="entry name" value="Vaccinia Virus protein VP39"/>
    <property type="match status" value="1"/>
</dbReference>
<accession>A0AAE4YBQ7</accession>
<keyword evidence="2" id="KW-1185">Reference proteome</keyword>
<dbReference type="RefSeq" id="WP_168775129.1">
    <property type="nucleotide sequence ID" value="NZ_JAABNR010000010.1"/>
</dbReference>
<dbReference type="AlphaFoldDB" id="A0AAE4YBQ7"/>
<dbReference type="PANTHER" id="PTHR37909:SF1">
    <property type="entry name" value="S-ADENOSYL-L-METHIONINE-DEPENDENT METHYLTRANSFERASES SUPERFAMILY PROTEIN"/>
    <property type="match status" value="1"/>
</dbReference>